<evidence type="ECO:0000256" key="7">
    <source>
        <dbReference type="ARBA" id="ARBA00022777"/>
    </source>
</evidence>
<dbReference type="InterPro" id="IPR036097">
    <property type="entry name" value="HisK_dim/P_sf"/>
</dbReference>
<dbReference type="InterPro" id="IPR036890">
    <property type="entry name" value="HATPase_C_sf"/>
</dbReference>
<dbReference type="Proteomes" id="UP001290455">
    <property type="component" value="Unassembled WGS sequence"/>
</dbReference>
<dbReference type="PANTHER" id="PTHR45453">
    <property type="entry name" value="PHOSPHATE REGULON SENSOR PROTEIN PHOR"/>
    <property type="match status" value="1"/>
</dbReference>
<dbReference type="SUPFAM" id="SSF55874">
    <property type="entry name" value="ATPase domain of HSP90 chaperone/DNA topoisomerase II/histidine kinase"/>
    <property type="match status" value="1"/>
</dbReference>
<keyword evidence="7" id="KW-0418">Kinase</keyword>
<evidence type="ECO:0000256" key="10">
    <source>
        <dbReference type="SAM" id="Phobius"/>
    </source>
</evidence>
<dbReference type="PROSITE" id="PS50109">
    <property type="entry name" value="HIS_KIN"/>
    <property type="match status" value="1"/>
</dbReference>
<keyword evidence="4" id="KW-0597">Phosphoprotein</keyword>
<feature type="transmembrane region" description="Helical" evidence="10">
    <location>
        <begin position="12"/>
        <end position="32"/>
    </location>
</feature>
<dbReference type="InterPro" id="IPR003594">
    <property type="entry name" value="HATPase_dom"/>
</dbReference>
<evidence type="ECO:0000256" key="9">
    <source>
        <dbReference type="ARBA" id="ARBA00023012"/>
    </source>
</evidence>
<dbReference type="Gene3D" id="1.10.287.130">
    <property type="match status" value="1"/>
</dbReference>
<comment type="catalytic activity">
    <reaction evidence="1">
        <text>ATP + protein L-histidine = ADP + protein N-phospho-L-histidine.</text>
        <dbReference type="EC" id="2.7.13.3"/>
    </reaction>
</comment>
<feature type="transmembrane region" description="Helical" evidence="10">
    <location>
        <begin position="110"/>
        <end position="133"/>
    </location>
</feature>
<dbReference type="PRINTS" id="PR00344">
    <property type="entry name" value="BCTRLSENSOR"/>
</dbReference>
<reference evidence="12 13" key="1">
    <citation type="submission" date="2023-11" db="EMBL/GenBank/DDBJ databases">
        <title>Bacillus jintuensis, isolated from a mudflat on the Beibu Gulf coast.</title>
        <authorList>
            <person name="Li M."/>
        </authorList>
    </citation>
    <scope>NUCLEOTIDE SEQUENCE [LARGE SCALE GENOMIC DNA]</scope>
    <source>
        <strain evidence="12 13">31A1R</strain>
    </source>
</reference>
<name>A0ABU5IVZ2_9BACI</name>
<comment type="caution">
    <text evidence="12">The sequence shown here is derived from an EMBL/GenBank/DDBJ whole genome shotgun (WGS) entry which is preliminary data.</text>
</comment>
<dbReference type="InterPro" id="IPR004358">
    <property type="entry name" value="Sig_transdc_His_kin-like_C"/>
</dbReference>
<dbReference type="InterPro" id="IPR050351">
    <property type="entry name" value="BphY/WalK/GraS-like"/>
</dbReference>
<keyword evidence="9" id="KW-0902">Two-component regulatory system</keyword>
<evidence type="ECO:0000256" key="6">
    <source>
        <dbReference type="ARBA" id="ARBA00022741"/>
    </source>
</evidence>
<feature type="domain" description="Histidine kinase" evidence="11">
    <location>
        <begin position="202"/>
        <end position="418"/>
    </location>
</feature>
<comment type="subcellular location">
    <subcellularLocation>
        <location evidence="2">Membrane</location>
    </subcellularLocation>
</comment>
<dbReference type="CDD" id="cd00082">
    <property type="entry name" value="HisKA"/>
    <property type="match status" value="1"/>
</dbReference>
<dbReference type="InterPro" id="IPR005467">
    <property type="entry name" value="His_kinase_dom"/>
</dbReference>
<evidence type="ECO:0000256" key="2">
    <source>
        <dbReference type="ARBA" id="ARBA00004370"/>
    </source>
</evidence>
<dbReference type="RefSeq" id="WP_322445631.1">
    <property type="nucleotide sequence ID" value="NZ_JAXOFX010000003.1"/>
</dbReference>
<dbReference type="SMART" id="SM00388">
    <property type="entry name" value="HisKA"/>
    <property type="match status" value="1"/>
</dbReference>
<organism evidence="12 13">
    <name type="scientific">Robertmurraya mangrovi</name>
    <dbReference type="NCBI Taxonomy" id="3098077"/>
    <lineage>
        <taxon>Bacteria</taxon>
        <taxon>Bacillati</taxon>
        <taxon>Bacillota</taxon>
        <taxon>Bacilli</taxon>
        <taxon>Bacillales</taxon>
        <taxon>Bacillaceae</taxon>
        <taxon>Robertmurraya</taxon>
    </lineage>
</organism>
<protein>
    <recommendedName>
        <fullName evidence="3">histidine kinase</fullName>
        <ecNumber evidence="3">2.7.13.3</ecNumber>
    </recommendedName>
</protein>
<accession>A0ABU5IVZ2</accession>
<keyword evidence="10" id="KW-0812">Transmembrane</keyword>
<keyword evidence="8 12" id="KW-0067">ATP-binding</keyword>
<keyword evidence="13" id="KW-1185">Reference proteome</keyword>
<dbReference type="Gene3D" id="3.30.565.10">
    <property type="entry name" value="Histidine kinase-like ATPase, C-terminal domain"/>
    <property type="match status" value="1"/>
</dbReference>
<evidence type="ECO:0000313" key="12">
    <source>
        <dbReference type="EMBL" id="MDZ5471333.1"/>
    </source>
</evidence>
<evidence type="ECO:0000256" key="5">
    <source>
        <dbReference type="ARBA" id="ARBA00022679"/>
    </source>
</evidence>
<sequence length="418" mass="48106">MIHSLVRNREIRLLSVSIVTITVFFAFIVSIYTSSVIRGVHSEWEARNVAILGVVFEQHPELEETLMPLYTKNISVEEMQDGRESVKKYGLTDPISHINKPFLEEAMLKINIGLAILICFFLTIILSVSIGIFHRVYSQIRALSYKVEKIMRGDYNISNMIKEEEGDFPLLHFQFHQMSQRLKNTIDLLGQEKILLKNLIQDISHQLKTPLSSSMMFHDLIINELSSLEETDFLIKSRTQLERIHWLIQELLKFSKLESGLVQLEKRVLNINRTILEVISSLDYKIQAKGMKIHYESRAEEVWINHDERWLGEAIKNIVNNAIDYSPSHSDIYINLVCTSYYLSISIKDQGMGITKEELPNIFDRFYQARNNKARGDGTGIGLSLSKLIVSMHGGRMEVESVGLNKGSTFTITLFHDR</sequence>
<evidence type="ECO:0000313" key="13">
    <source>
        <dbReference type="Proteomes" id="UP001290455"/>
    </source>
</evidence>
<evidence type="ECO:0000256" key="8">
    <source>
        <dbReference type="ARBA" id="ARBA00022840"/>
    </source>
</evidence>
<dbReference type="EC" id="2.7.13.3" evidence="3"/>
<keyword evidence="10" id="KW-1133">Transmembrane helix</keyword>
<dbReference type="SMART" id="SM00387">
    <property type="entry name" value="HATPase_c"/>
    <property type="match status" value="1"/>
</dbReference>
<dbReference type="InterPro" id="IPR003661">
    <property type="entry name" value="HisK_dim/P_dom"/>
</dbReference>
<evidence type="ECO:0000256" key="1">
    <source>
        <dbReference type="ARBA" id="ARBA00000085"/>
    </source>
</evidence>
<keyword evidence="10" id="KW-0472">Membrane</keyword>
<gene>
    <name evidence="12" type="ORF">SM124_06190</name>
</gene>
<evidence type="ECO:0000259" key="11">
    <source>
        <dbReference type="PROSITE" id="PS50109"/>
    </source>
</evidence>
<dbReference type="Pfam" id="PF02518">
    <property type="entry name" value="HATPase_c"/>
    <property type="match status" value="1"/>
</dbReference>
<evidence type="ECO:0000256" key="4">
    <source>
        <dbReference type="ARBA" id="ARBA00022553"/>
    </source>
</evidence>
<proteinExistence type="predicted"/>
<dbReference type="SUPFAM" id="SSF47384">
    <property type="entry name" value="Homodimeric domain of signal transducing histidine kinase"/>
    <property type="match status" value="1"/>
</dbReference>
<keyword evidence="5" id="KW-0808">Transferase</keyword>
<dbReference type="GO" id="GO:0005524">
    <property type="term" value="F:ATP binding"/>
    <property type="evidence" value="ECO:0007669"/>
    <property type="project" value="UniProtKB-KW"/>
</dbReference>
<dbReference type="Pfam" id="PF00512">
    <property type="entry name" value="HisKA"/>
    <property type="match status" value="1"/>
</dbReference>
<keyword evidence="6" id="KW-0547">Nucleotide-binding</keyword>
<dbReference type="PANTHER" id="PTHR45453:SF1">
    <property type="entry name" value="PHOSPHATE REGULON SENSOR PROTEIN PHOR"/>
    <property type="match status" value="1"/>
</dbReference>
<evidence type="ECO:0000256" key="3">
    <source>
        <dbReference type="ARBA" id="ARBA00012438"/>
    </source>
</evidence>
<dbReference type="EMBL" id="JAXOFX010000003">
    <property type="protein sequence ID" value="MDZ5471333.1"/>
    <property type="molecule type" value="Genomic_DNA"/>
</dbReference>